<dbReference type="EMBL" id="BAAAPO010000026">
    <property type="protein sequence ID" value="GAA1792764.1"/>
    <property type="molecule type" value="Genomic_DNA"/>
</dbReference>
<keyword evidence="1" id="KW-1133">Transmembrane helix</keyword>
<evidence type="ECO:0000313" key="2">
    <source>
        <dbReference type="EMBL" id="GAA1792764.1"/>
    </source>
</evidence>
<name>A0ABN2LLP7_9MICO</name>
<protein>
    <submittedName>
        <fullName evidence="2">Uncharacterized protein</fullName>
    </submittedName>
</protein>
<evidence type="ECO:0000256" key="1">
    <source>
        <dbReference type="SAM" id="Phobius"/>
    </source>
</evidence>
<evidence type="ECO:0000313" key="3">
    <source>
        <dbReference type="Proteomes" id="UP001499938"/>
    </source>
</evidence>
<reference evidence="2 3" key="1">
    <citation type="journal article" date="2019" name="Int. J. Syst. Evol. Microbiol.">
        <title>The Global Catalogue of Microorganisms (GCM) 10K type strain sequencing project: providing services to taxonomists for standard genome sequencing and annotation.</title>
        <authorList>
            <consortium name="The Broad Institute Genomics Platform"/>
            <consortium name="The Broad Institute Genome Sequencing Center for Infectious Disease"/>
            <person name="Wu L."/>
            <person name="Ma J."/>
        </authorList>
    </citation>
    <scope>NUCLEOTIDE SEQUENCE [LARGE SCALE GENOMIC DNA]</scope>
    <source>
        <strain evidence="2 3">JCM 15592</strain>
    </source>
</reference>
<keyword evidence="1" id="KW-0472">Membrane</keyword>
<gene>
    <name evidence="2" type="ORF">GCM10009811_16980</name>
</gene>
<dbReference type="Proteomes" id="UP001499938">
    <property type="component" value="Unassembled WGS sequence"/>
</dbReference>
<accession>A0ABN2LLP7</accession>
<organism evidence="2 3">
    <name type="scientific">Nostocoides veronense</name>
    <dbReference type="NCBI Taxonomy" id="330836"/>
    <lineage>
        <taxon>Bacteria</taxon>
        <taxon>Bacillati</taxon>
        <taxon>Actinomycetota</taxon>
        <taxon>Actinomycetes</taxon>
        <taxon>Micrococcales</taxon>
        <taxon>Intrasporangiaceae</taxon>
        <taxon>Nostocoides</taxon>
    </lineage>
</organism>
<keyword evidence="3" id="KW-1185">Reference proteome</keyword>
<feature type="transmembrane region" description="Helical" evidence="1">
    <location>
        <begin position="30"/>
        <end position="49"/>
    </location>
</feature>
<sequence length="55" mass="5212">MSAASAGSVMSAAAAGEVQGAATSGGRRHTVGQSLGIAAATLAILALTARGRRTT</sequence>
<comment type="caution">
    <text evidence="2">The sequence shown here is derived from an EMBL/GenBank/DDBJ whole genome shotgun (WGS) entry which is preliminary data.</text>
</comment>
<proteinExistence type="predicted"/>
<keyword evidence="1" id="KW-0812">Transmembrane</keyword>